<dbReference type="Pfam" id="PF00569">
    <property type="entry name" value="ZZ"/>
    <property type="match status" value="1"/>
</dbReference>
<dbReference type="SMART" id="SM00291">
    <property type="entry name" value="ZnF_ZZ"/>
    <property type="match status" value="1"/>
</dbReference>
<reference evidence="10" key="2">
    <citation type="journal article" date="2023" name="Microbiol Resour">
        <title>Decontamination and Annotation of the Draft Genome Sequence of the Oomycete Lagenidium giganteum ARSEF 373.</title>
        <authorList>
            <person name="Morgan W.R."/>
            <person name="Tartar A."/>
        </authorList>
    </citation>
    <scope>NUCLEOTIDE SEQUENCE</scope>
    <source>
        <strain evidence="10">ARSEF 373</strain>
    </source>
</reference>
<feature type="compositionally biased region" description="Basic residues" evidence="5">
    <location>
        <begin position="457"/>
        <end position="470"/>
    </location>
</feature>
<dbReference type="AlphaFoldDB" id="A0AAV2YZ30"/>
<dbReference type="InterPro" id="IPR007527">
    <property type="entry name" value="Znf_SWIM"/>
</dbReference>
<feature type="domain" description="PHD-type" evidence="6">
    <location>
        <begin position="142"/>
        <end position="196"/>
    </location>
</feature>
<organism evidence="10 11">
    <name type="scientific">Lagenidium giganteum</name>
    <dbReference type="NCBI Taxonomy" id="4803"/>
    <lineage>
        <taxon>Eukaryota</taxon>
        <taxon>Sar</taxon>
        <taxon>Stramenopiles</taxon>
        <taxon>Oomycota</taxon>
        <taxon>Peronosporomycetes</taxon>
        <taxon>Pythiales</taxon>
        <taxon>Pythiaceae</taxon>
    </lineage>
</organism>
<comment type="caution">
    <text evidence="10">The sequence shown here is derived from an EMBL/GenBank/DDBJ whole genome shotgun (WGS) entry which is preliminary data.</text>
</comment>
<dbReference type="InterPro" id="IPR001965">
    <property type="entry name" value="Znf_PHD"/>
</dbReference>
<keyword evidence="3" id="KW-0862">Zinc</keyword>
<feature type="domain" description="ZZ-type" evidence="8">
    <location>
        <begin position="219"/>
        <end position="270"/>
    </location>
</feature>
<dbReference type="CDD" id="cd16494">
    <property type="entry name" value="RING-CH-C4HC3_ZSWM2"/>
    <property type="match status" value="1"/>
</dbReference>
<evidence type="ECO:0000256" key="1">
    <source>
        <dbReference type="ARBA" id="ARBA00022723"/>
    </source>
</evidence>
<evidence type="ECO:0000256" key="2">
    <source>
        <dbReference type="ARBA" id="ARBA00022771"/>
    </source>
</evidence>
<feature type="region of interest" description="Disordered" evidence="5">
    <location>
        <begin position="497"/>
        <end position="574"/>
    </location>
</feature>
<keyword evidence="1" id="KW-0479">Metal-binding</keyword>
<dbReference type="CDD" id="cd02340">
    <property type="entry name" value="ZZ_NBR1_like"/>
    <property type="match status" value="1"/>
</dbReference>
<evidence type="ECO:0000259" key="6">
    <source>
        <dbReference type="PROSITE" id="PS50016"/>
    </source>
</evidence>
<evidence type="ECO:0008006" key="12">
    <source>
        <dbReference type="Google" id="ProtNLM"/>
    </source>
</evidence>
<dbReference type="PROSITE" id="PS50016">
    <property type="entry name" value="ZF_PHD_2"/>
    <property type="match status" value="1"/>
</dbReference>
<dbReference type="EMBL" id="DAKRPA010000084">
    <property type="protein sequence ID" value="DAZ99405.1"/>
    <property type="molecule type" value="Genomic_DNA"/>
</dbReference>
<dbReference type="PANTHER" id="PTHR21540">
    <property type="entry name" value="RING FINGER AND SWIM DOMAIN-CONTAINING PROTEIN 2"/>
    <property type="match status" value="1"/>
</dbReference>
<dbReference type="GO" id="GO:0061630">
    <property type="term" value="F:ubiquitin protein ligase activity"/>
    <property type="evidence" value="ECO:0007669"/>
    <property type="project" value="InterPro"/>
</dbReference>
<evidence type="ECO:0000313" key="10">
    <source>
        <dbReference type="EMBL" id="DAZ99405.1"/>
    </source>
</evidence>
<dbReference type="SUPFAM" id="SSF57850">
    <property type="entry name" value="RING/U-box"/>
    <property type="match status" value="3"/>
</dbReference>
<feature type="domain" description="RING-type" evidence="7">
    <location>
        <begin position="145"/>
        <end position="194"/>
    </location>
</feature>
<sequence>MSRLVPFRSKVPENVKQKMEQTMATTMYLVQTSGPTSYVVQDQNCEKKHKVLIGALQTCSCGDGDVCVHILFVMLKVLRVPATTPVVWQKSLIDSEIEMLLRGDYCEKSRPRPQANAFLRKSKKGAATPDEADVERHDLTAGEVCAICQEEMDPTQPLTFCRKGCGNNFHIECMKVFGESRRQSKENIICPLCRHNWGETALTELKKASDDANRAPNVHKKVSCKKCQTKPIRNARYRCLQCKNVDLCDRCFKMNVHLNHAFVMKTLVSDPWMPALRSTQRRAPLSAETMRDLEQRELSTEDYETLLQLDGGDKYPLQEYLLAQLQGQKVSAQQAKSFGEAGASCVLCRQSLRIQADVRSLLCGHIFHESCLSRSILSHVYCCPYPSCTFVLFPGLHQLTLSKASNAEGGSAHVTSDEARGPASSMVLPPLDSSFCVVSYQHAHPPPTQDVTGKSSRATKRPGPRIKATKTKKDPEISAAGSPALELLSVALAPAVRQPGAQRSDHSRGEHTRAAPPGNQEEHERDRTLPAMPATPPDRSSTASSTNTRGSTAVSLPPLQSKRPGSSLQPMDDPLMSRMHHAQQVRQELRQADKDHLRKQRLQREERVKQHLSNQQSSNQALDGLVTMTVSHRTDSGPLGAGLDGKLTRAHEYRTTKQQKFVEDRAAKRRERDEQREQQRHLLPLDPVQLGLVIGPRK</sequence>
<evidence type="ECO:0000256" key="4">
    <source>
        <dbReference type="PROSITE-ProRule" id="PRU00228"/>
    </source>
</evidence>
<dbReference type="PANTHER" id="PTHR21540:SF3">
    <property type="entry name" value="E3 UBIQUITIN-PROTEIN LIGASE ZSWIM2"/>
    <property type="match status" value="1"/>
</dbReference>
<feature type="compositionally biased region" description="Polar residues" evidence="5">
    <location>
        <begin position="538"/>
        <end position="554"/>
    </location>
</feature>
<dbReference type="Pfam" id="PF13639">
    <property type="entry name" value="zf-RING_2"/>
    <property type="match status" value="1"/>
</dbReference>
<dbReference type="PROSITE" id="PS50966">
    <property type="entry name" value="ZF_SWIM"/>
    <property type="match status" value="1"/>
</dbReference>
<gene>
    <name evidence="10" type="ORF">N0F65_005307</name>
</gene>
<dbReference type="InterPro" id="IPR001841">
    <property type="entry name" value="Znf_RING"/>
</dbReference>
<evidence type="ECO:0000256" key="3">
    <source>
        <dbReference type="ARBA" id="ARBA00022833"/>
    </source>
</evidence>
<keyword evidence="11" id="KW-1185">Reference proteome</keyword>
<feature type="region of interest" description="Disordered" evidence="5">
    <location>
        <begin position="445"/>
        <end position="479"/>
    </location>
</feature>
<dbReference type="PROSITE" id="PS50135">
    <property type="entry name" value="ZF_ZZ_2"/>
    <property type="match status" value="1"/>
</dbReference>
<keyword evidence="2 4" id="KW-0863">Zinc-finger</keyword>
<evidence type="ECO:0000256" key="5">
    <source>
        <dbReference type="SAM" id="MobiDB-lite"/>
    </source>
</evidence>
<dbReference type="SMART" id="SM00184">
    <property type="entry name" value="RING"/>
    <property type="match status" value="2"/>
</dbReference>
<evidence type="ECO:0000259" key="9">
    <source>
        <dbReference type="PROSITE" id="PS50966"/>
    </source>
</evidence>
<evidence type="ECO:0000259" key="8">
    <source>
        <dbReference type="PROSITE" id="PS50135"/>
    </source>
</evidence>
<feature type="domain" description="SWIM-type" evidence="9">
    <location>
        <begin position="49"/>
        <end position="78"/>
    </location>
</feature>
<dbReference type="InterPro" id="IPR043145">
    <property type="entry name" value="Znf_ZZ_sf"/>
</dbReference>
<evidence type="ECO:0000259" key="7">
    <source>
        <dbReference type="PROSITE" id="PS50089"/>
    </source>
</evidence>
<dbReference type="InterPro" id="IPR019787">
    <property type="entry name" value="Znf_PHD-finger"/>
</dbReference>
<dbReference type="InterPro" id="IPR000433">
    <property type="entry name" value="Znf_ZZ"/>
</dbReference>
<dbReference type="InterPro" id="IPR013083">
    <property type="entry name" value="Znf_RING/FYVE/PHD"/>
</dbReference>
<accession>A0AAV2YZ30</accession>
<dbReference type="GO" id="GO:0008270">
    <property type="term" value="F:zinc ion binding"/>
    <property type="evidence" value="ECO:0007669"/>
    <property type="project" value="UniProtKB-KW"/>
</dbReference>
<evidence type="ECO:0000313" key="11">
    <source>
        <dbReference type="Proteomes" id="UP001146120"/>
    </source>
</evidence>
<dbReference type="InterPro" id="IPR039903">
    <property type="entry name" value="Zswim2"/>
</dbReference>
<proteinExistence type="predicted"/>
<name>A0AAV2YZ30_9STRA</name>
<reference evidence="10" key="1">
    <citation type="submission" date="2022-11" db="EMBL/GenBank/DDBJ databases">
        <authorList>
            <person name="Morgan W.R."/>
            <person name="Tartar A."/>
        </authorList>
    </citation>
    <scope>NUCLEOTIDE SEQUENCE</scope>
    <source>
        <strain evidence="10">ARSEF 373</strain>
    </source>
</reference>
<feature type="compositionally biased region" description="Basic and acidic residues" evidence="5">
    <location>
        <begin position="503"/>
        <end position="513"/>
    </location>
</feature>
<feature type="compositionally biased region" description="Basic and acidic residues" evidence="5">
    <location>
        <begin position="646"/>
        <end position="680"/>
    </location>
</feature>
<dbReference type="Gene3D" id="3.30.60.90">
    <property type="match status" value="1"/>
</dbReference>
<dbReference type="SMART" id="SM00249">
    <property type="entry name" value="PHD"/>
    <property type="match status" value="1"/>
</dbReference>
<dbReference type="Pfam" id="PF04434">
    <property type="entry name" value="SWIM"/>
    <property type="match status" value="1"/>
</dbReference>
<dbReference type="PROSITE" id="PS01357">
    <property type="entry name" value="ZF_ZZ_1"/>
    <property type="match status" value="1"/>
</dbReference>
<dbReference type="Proteomes" id="UP001146120">
    <property type="component" value="Unassembled WGS sequence"/>
</dbReference>
<dbReference type="Gene3D" id="3.30.40.10">
    <property type="entry name" value="Zinc/RING finger domain, C3HC4 (zinc finger)"/>
    <property type="match status" value="2"/>
</dbReference>
<feature type="domain" description="RING-type" evidence="7">
    <location>
        <begin position="345"/>
        <end position="384"/>
    </location>
</feature>
<dbReference type="CDD" id="cd16448">
    <property type="entry name" value="RING-H2"/>
    <property type="match status" value="1"/>
</dbReference>
<dbReference type="PROSITE" id="PS50089">
    <property type="entry name" value="ZF_RING_2"/>
    <property type="match status" value="2"/>
</dbReference>
<protein>
    <recommendedName>
        <fullName evidence="12">E3 ubiquitin-protein ligase Zswim2</fullName>
    </recommendedName>
</protein>
<feature type="region of interest" description="Disordered" evidence="5">
    <location>
        <begin position="631"/>
        <end position="683"/>
    </location>
</feature>